<feature type="non-terminal residue" evidence="2">
    <location>
        <position position="1"/>
    </location>
</feature>
<evidence type="ECO:0000313" key="2">
    <source>
        <dbReference type="EMBL" id="EUC43621.1"/>
    </source>
</evidence>
<name>W6ZJ45_COCMI</name>
<keyword evidence="1" id="KW-0812">Transmembrane</keyword>
<dbReference type="AlphaFoldDB" id="W6ZJ45"/>
<dbReference type="HOGENOM" id="CLU_3037807_0_0_1"/>
<dbReference type="RefSeq" id="XP_007689895.1">
    <property type="nucleotide sequence ID" value="XM_007691705.1"/>
</dbReference>
<dbReference type="EMBL" id="KI964024">
    <property type="protein sequence ID" value="EUC43621.1"/>
    <property type="molecule type" value="Genomic_DNA"/>
</dbReference>
<protein>
    <submittedName>
        <fullName evidence="2">Uncharacterized protein</fullName>
    </submittedName>
</protein>
<keyword evidence="1" id="KW-1133">Transmembrane helix</keyword>
<dbReference type="GeneID" id="19117665"/>
<organism evidence="2 3">
    <name type="scientific">Bipolaris oryzae ATCC 44560</name>
    <dbReference type="NCBI Taxonomy" id="930090"/>
    <lineage>
        <taxon>Eukaryota</taxon>
        <taxon>Fungi</taxon>
        <taxon>Dikarya</taxon>
        <taxon>Ascomycota</taxon>
        <taxon>Pezizomycotina</taxon>
        <taxon>Dothideomycetes</taxon>
        <taxon>Pleosporomycetidae</taxon>
        <taxon>Pleosporales</taxon>
        <taxon>Pleosporineae</taxon>
        <taxon>Pleosporaceae</taxon>
        <taxon>Bipolaris</taxon>
    </lineage>
</organism>
<keyword evidence="3" id="KW-1185">Reference proteome</keyword>
<reference evidence="2 3" key="1">
    <citation type="journal article" date="2013" name="PLoS Genet.">
        <title>Comparative genome structure, secondary metabolite, and effector coding capacity across Cochliobolus pathogens.</title>
        <authorList>
            <person name="Condon B.J."/>
            <person name="Leng Y."/>
            <person name="Wu D."/>
            <person name="Bushley K.E."/>
            <person name="Ohm R.A."/>
            <person name="Otillar R."/>
            <person name="Martin J."/>
            <person name="Schackwitz W."/>
            <person name="Grimwood J."/>
            <person name="MohdZainudin N."/>
            <person name="Xue C."/>
            <person name="Wang R."/>
            <person name="Manning V.A."/>
            <person name="Dhillon B."/>
            <person name="Tu Z.J."/>
            <person name="Steffenson B.J."/>
            <person name="Salamov A."/>
            <person name="Sun H."/>
            <person name="Lowry S."/>
            <person name="LaButti K."/>
            <person name="Han J."/>
            <person name="Copeland A."/>
            <person name="Lindquist E."/>
            <person name="Barry K."/>
            <person name="Schmutz J."/>
            <person name="Baker S.E."/>
            <person name="Ciuffetti L.M."/>
            <person name="Grigoriev I.V."/>
            <person name="Zhong S."/>
            <person name="Turgeon B.G."/>
        </authorList>
    </citation>
    <scope>NUCLEOTIDE SEQUENCE [LARGE SCALE GENOMIC DNA]</scope>
    <source>
        <strain evidence="2 3">ATCC 44560</strain>
    </source>
</reference>
<dbReference type="Proteomes" id="UP000054032">
    <property type="component" value="Unassembled WGS sequence"/>
</dbReference>
<gene>
    <name evidence="2" type="ORF">COCMIDRAFT_100384</name>
</gene>
<proteinExistence type="predicted"/>
<feature type="transmembrane region" description="Helical" evidence="1">
    <location>
        <begin position="24"/>
        <end position="42"/>
    </location>
</feature>
<keyword evidence="1" id="KW-0472">Membrane</keyword>
<evidence type="ECO:0000256" key="1">
    <source>
        <dbReference type="SAM" id="Phobius"/>
    </source>
</evidence>
<dbReference type="KEGG" id="bor:COCMIDRAFT_100384"/>
<dbReference type="OrthoDB" id="10408122at2759"/>
<accession>W6ZJ45</accession>
<sequence length="55" mass="6391">LSTTVYISSLEVASITFMYIPRTMFLYKYCSQGLVYIALFMARRSTLALHFRLAM</sequence>
<evidence type="ECO:0000313" key="3">
    <source>
        <dbReference type="Proteomes" id="UP000054032"/>
    </source>
</evidence>